<dbReference type="EMBL" id="CM046397">
    <property type="protein sequence ID" value="KAI8536895.1"/>
    <property type="molecule type" value="Genomic_DNA"/>
</dbReference>
<reference evidence="1" key="1">
    <citation type="submission" date="2022-02" db="EMBL/GenBank/DDBJ databases">
        <title>Plant Genome Project.</title>
        <authorList>
            <person name="Zhang R.-G."/>
        </authorList>
    </citation>
    <scope>NUCLEOTIDE SEQUENCE</scope>
    <source>
        <strain evidence="1">AT1</strain>
    </source>
</reference>
<accession>A0ACC0M7T8</accession>
<dbReference type="Proteomes" id="UP001062846">
    <property type="component" value="Chromosome 10"/>
</dbReference>
<gene>
    <name evidence="1" type="ORF">RHMOL_Rhmol10G0292200</name>
</gene>
<evidence type="ECO:0000313" key="1">
    <source>
        <dbReference type="EMBL" id="KAI8536895.1"/>
    </source>
</evidence>
<keyword evidence="2" id="KW-1185">Reference proteome</keyword>
<sequence length="101" mass="11023">MVVNTILRTDCACPGCRIEDSSLKPSTEESKENQNRENEDEVDDNADWVEEVAETEGNNVDSLPDVNATCAAHPLPDVNATEVAHDAGKENLESIYAVCFI</sequence>
<proteinExistence type="predicted"/>
<comment type="caution">
    <text evidence="1">The sequence shown here is derived from an EMBL/GenBank/DDBJ whole genome shotgun (WGS) entry which is preliminary data.</text>
</comment>
<evidence type="ECO:0000313" key="2">
    <source>
        <dbReference type="Proteomes" id="UP001062846"/>
    </source>
</evidence>
<protein>
    <submittedName>
        <fullName evidence="1">Uncharacterized protein</fullName>
    </submittedName>
</protein>
<name>A0ACC0M7T8_RHOML</name>
<organism evidence="1 2">
    <name type="scientific">Rhododendron molle</name>
    <name type="common">Chinese azalea</name>
    <name type="synonym">Azalea mollis</name>
    <dbReference type="NCBI Taxonomy" id="49168"/>
    <lineage>
        <taxon>Eukaryota</taxon>
        <taxon>Viridiplantae</taxon>
        <taxon>Streptophyta</taxon>
        <taxon>Embryophyta</taxon>
        <taxon>Tracheophyta</taxon>
        <taxon>Spermatophyta</taxon>
        <taxon>Magnoliopsida</taxon>
        <taxon>eudicotyledons</taxon>
        <taxon>Gunneridae</taxon>
        <taxon>Pentapetalae</taxon>
        <taxon>asterids</taxon>
        <taxon>Ericales</taxon>
        <taxon>Ericaceae</taxon>
        <taxon>Ericoideae</taxon>
        <taxon>Rhodoreae</taxon>
        <taxon>Rhododendron</taxon>
    </lineage>
</organism>